<reference evidence="6 7" key="1">
    <citation type="submission" date="2023-04" db="EMBL/GenBank/DDBJ databases">
        <title>Bacteroides pacosi sp. nov., isolated from the fecal material of an alpaca.</title>
        <authorList>
            <person name="Miller S."/>
            <person name="Hendry M."/>
            <person name="King J."/>
            <person name="Sankaranarayanan K."/>
            <person name="Lawson P.A."/>
        </authorList>
    </citation>
    <scope>NUCLEOTIDE SEQUENCE [LARGE SCALE GENOMIC DNA]</scope>
    <source>
        <strain evidence="6 7">A2-P53</strain>
    </source>
</reference>
<dbReference type="Gene3D" id="3.40.390.10">
    <property type="entry name" value="Collagenase (Catalytic Domain)"/>
    <property type="match status" value="1"/>
</dbReference>
<feature type="domain" description="DUF5118" evidence="5">
    <location>
        <begin position="48"/>
        <end position="95"/>
    </location>
</feature>
<evidence type="ECO:0000256" key="1">
    <source>
        <dbReference type="SAM" id="MobiDB-lite"/>
    </source>
</evidence>
<feature type="region of interest" description="Disordered" evidence="1">
    <location>
        <begin position="24"/>
        <end position="45"/>
    </location>
</feature>
<dbReference type="PANTHER" id="PTHR38478">
    <property type="entry name" value="PEPTIDASE M1A AND M12B"/>
    <property type="match status" value="1"/>
</dbReference>
<dbReference type="CDD" id="cd04276">
    <property type="entry name" value="ZnMc_MMP_like_2"/>
    <property type="match status" value="1"/>
</dbReference>
<feature type="domain" description="DUF5117" evidence="4">
    <location>
        <begin position="113"/>
        <end position="283"/>
    </location>
</feature>
<evidence type="ECO:0000256" key="2">
    <source>
        <dbReference type="SAM" id="SignalP"/>
    </source>
</evidence>
<sequence length="840" mass="95297">MRKLLLVSLAAFCIPMLVFAGPKSDKKTTKKKKGKTEAVTPPADPKKTEYDKLIEGMKRQEGMLCAYTKEGKLLLELGSEAFKHDYLLATRLAETSNTGVGVAGQMQCEPLCFYFSTDSINVYIHQRQLVFAVPEGDPVLPSFHKNFTNPVVAAFKVKSKYQGNLTIDVTDFFTTDQRIISPIHDGIRKSYSFAPDASIIKGVKLFPSNMEVRTQMNLRNNQNGQCITLMLNRSILQLPDTLMEQRFQDNRVGYFHSFRNLFDTQEDKVTTYNFIHRWRLEPKDREAYFRGELVEPIKPIVFYVDTAFPQKWRETIIQGILDWNTAFEAAGFKNAVQAKMYPNDPNFDPDDMRYSCVKYATYAIPNAMGPSYVDPRSGEILTADVIWYHNVIQLVHNWRFVQTGAVDKRVRANVFPDDVMCESLRYVISHEIGHTLGLLHNMGASHSYPVEKLRDPAFTQKYGTTPSIMDYARNNYVAQPGDFEKGVRLTPPILGVYDIYAINWGYRLIPGNKTPKEQSKVLAKWIEEKAGDPMYQFGLQQMGIIEDPTAQTEDLGNDPIKAGDYGISNLKIVYKNLEDWMGVKGDTYQDLKDYFASIVGQYSNYLGHTLGYVGGVVYTYNRVGEKDGVRVFVPKSQQSASMKWVVSQLREANNWLIIPEKIIRFGFDLNGADGLIQGGAATLYDARRLQRIYEGGVVDAKNNYTLTSYLDDVYRTIFQSTIAGQALNYTEMKMQAAAIEALATNAGFIQPPMGGLRIGLADSFYSEKWRCCCSAASEEQSATMRMPVIPPLNQKLLQSSSFGQLQKILQLYKANSSVGNQESRDFYRFQIQYIERLMKK</sequence>
<evidence type="ECO:0000259" key="4">
    <source>
        <dbReference type="Pfam" id="PF17148"/>
    </source>
</evidence>
<keyword evidence="7" id="KW-1185">Reference proteome</keyword>
<evidence type="ECO:0000259" key="5">
    <source>
        <dbReference type="Pfam" id="PF17162"/>
    </source>
</evidence>
<dbReference type="InterPro" id="IPR033428">
    <property type="entry name" value="DUF5118"/>
</dbReference>
<dbReference type="InterPro" id="IPR034032">
    <property type="entry name" value="Zn_MMP-like_bac"/>
</dbReference>
<dbReference type="RefSeq" id="WP_148363936.1">
    <property type="nucleotide sequence ID" value="NZ_JARZAK010000015.1"/>
</dbReference>
<organism evidence="6 7">
    <name type="scientific">Bacteroides vicugnae</name>
    <dbReference type="NCBI Taxonomy" id="3037989"/>
    <lineage>
        <taxon>Bacteria</taxon>
        <taxon>Pseudomonadati</taxon>
        <taxon>Bacteroidota</taxon>
        <taxon>Bacteroidia</taxon>
        <taxon>Bacteroidales</taxon>
        <taxon>Bacteroidaceae</taxon>
        <taxon>Bacteroides</taxon>
    </lineage>
</organism>
<name>A0ABU5HUZ8_9BACE</name>
<feature type="domain" description="EcxA zinc-binding" evidence="3">
    <location>
        <begin position="413"/>
        <end position="721"/>
    </location>
</feature>
<gene>
    <name evidence="6" type="ORF">QHG74_19080</name>
</gene>
<dbReference type="Pfam" id="PF16313">
    <property type="entry name" value="DUF4953"/>
    <property type="match status" value="1"/>
</dbReference>
<dbReference type="InterPro" id="IPR033413">
    <property type="entry name" value="DUF5117"/>
</dbReference>
<dbReference type="Proteomes" id="UP001292913">
    <property type="component" value="Unassembled WGS sequence"/>
</dbReference>
<dbReference type="SUPFAM" id="SSF55486">
    <property type="entry name" value="Metalloproteases ('zincins'), catalytic domain"/>
    <property type="match status" value="1"/>
</dbReference>
<dbReference type="Pfam" id="PF17162">
    <property type="entry name" value="DUF5118"/>
    <property type="match status" value="1"/>
</dbReference>
<keyword evidence="6" id="KW-0482">Metalloprotease</keyword>
<protein>
    <submittedName>
        <fullName evidence="6">Zinc-dependent metalloprotease</fullName>
    </submittedName>
</protein>
<proteinExistence type="predicted"/>
<comment type="caution">
    <text evidence="6">The sequence shown here is derived from an EMBL/GenBank/DDBJ whole genome shotgun (WGS) entry which is preliminary data.</text>
</comment>
<keyword evidence="6" id="KW-0378">Hydrolase</keyword>
<keyword evidence="2" id="KW-0732">Signal</keyword>
<feature type="signal peptide" evidence="2">
    <location>
        <begin position="1"/>
        <end position="20"/>
    </location>
</feature>
<evidence type="ECO:0000313" key="6">
    <source>
        <dbReference type="EMBL" id="MDY7259819.1"/>
    </source>
</evidence>
<dbReference type="PANTHER" id="PTHR38478:SF1">
    <property type="entry name" value="ZINC DEPENDENT METALLOPROTEASE DOMAIN LIPOPROTEIN"/>
    <property type="match status" value="1"/>
</dbReference>
<dbReference type="EMBL" id="JARZAK010000015">
    <property type="protein sequence ID" value="MDY7259819.1"/>
    <property type="molecule type" value="Genomic_DNA"/>
</dbReference>
<evidence type="ECO:0000313" key="7">
    <source>
        <dbReference type="Proteomes" id="UP001292913"/>
    </source>
</evidence>
<keyword evidence="6" id="KW-0645">Protease</keyword>
<evidence type="ECO:0000259" key="3">
    <source>
        <dbReference type="Pfam" id="PF16313"/>
    </source>
</evidence>
<dbReference type="Pfam" id="PF17148">
    <property type="entry name" value="DUF5117"/>
    <property type="match status" value="1"/>
</dbReference>
<dbReference type="InterPro" id="IPR024079">
    <property type="entry name" value="MetalloPept_cat_dom_sf"/>
</dbReference>
<dbReference type="InterPro" id="IPR032534">
    <property type="entry name" value="EcxA_zinc-bd"/>
</dbReference>
<feature type="chain" id="PRO_5046079841" evidence="2">
    <location>
        <begin position="21"/>
        <end position="840"/>
    </location>
</feature>
<dbReference type="GO" id="GO:0008237">
    <property type="term" value="F:metallopeptidase activity"/>
    <property type="evidence" value="ECO:0007669"/>
    <property type="project" value="UniProtKB-KW"/>
</dbReference>
<accession>A0ABU5HUZ8</accession>